<evidence type="ECO:0000313" key="2">
    <source>
        <dbReference type="EMBL" id="MCQ4921627.1"/>
    </source>
</evidence>
<sequence>MADNYNDENIEHGTVRISDDVIAIIAGVAATEVNGVAGMSGGITGGITEMLGMKNLSKGVKVEAGEKEAVIDLYIIVEYGSKISELGKNVQENVKNTVETMTGLNVVEVNVNIQGVNIPKERKIEVEPRVK</sequence>
<keyword evidence="3" id="KW-1185">Reference proteome</keyword>
<dbReference type="PANTHER" id="PTHR34297:SF2">
    <property type="entry name" value="ASP23_GLS24 FAMILY ENVELOPE STRESS RESPONSE PROTEIN"/>
    <property type="match status" value="1"/>
</dbReference>
<name>A0ABT1S588_9FIRM</name>
<evidence type="ECO:0000313" key="3">
    <source>
        <dbReference type="Proteomes" id="UP001524478"/>
    </source>
</evidence>
<proteinExistence type="inferred from homology"/>
<gene>
    <name evidence="2" type="ORF">NE686_00900</name>
</gene>
<dbReference type="Proteomes" id="UP001524478">
    <property type="component" value="Unassembled WGS sequence"/>
</dbReference>
<protein>
    <submittedName>
        <fullName evidence="2">Asp23/Gls24 family envelope stress response protein</fullName>
    </submittedName>
</protein>
<dbReference type="EMBL" id="JANGAC010000001">
    <property type="protein sequence ID" value="MCQ4921627.1"/>
    <property type="molecule type" value="Genomic_DNA"/>
</dbReference>
<comment type="similarity">
    <text evidence="1">Belongs to the asp23 family.</text>
</comment>
<dbReference type="InterPro" id="IPR005531">
    <property type="entry name" value="Asp23"/>
</dbReference>
<evidence type="ECO:0000256" key="1">
    <source>
        <dbReference type="ARBA" id="ARBA00005721"/>
    </source>
</evidence>
<comment type="caution">
    <text evidence="2">The sequence shown here is derived from an EMBL/GenBank/DDBJ whole genome shotgun (WGS) entry which is preliminary data.</text>
</comment>
<dbReference type="PANTHER" id="PTHR34297">
    <property type="entry name" value="HYPOTHETICAL CYTOSOLIC PROTEIN-RELATED"/>
    <property type="match status" value="1"/>
</dbReference>
<accession>A0ABT1S588</accession>
<organism evidence="2 3">
    <name type="scientific">Tissierella carlieri</name>
    <dbReference type="NCBI Taxonomy" id="689904"/>
    <lineage>
        <taxon>Bacteria</taxon>
        <taxon>Bacillati</taxon>
        <taxon>Bacillota</taxon>
        <taxon>Tissierellia</taxon>
        <taxon>Tissierellales</taxon>
        <taxon>Tissierellaceae</taxon>
        <taxon>Tissierella</taxon>
    </lineage>
</organism>
<dbReference type="Pfam" id="PF03780">
    <property type="entry name" value="Asp23"/>
    <property type="match status" value="1"/>
</dbReference>
<reference evidence="2 3" key="1">
    <citation type="submission" date="2022-06" db="EMBL/GenBank/DDBJ databases">
        <title>Isolation of gut microbiota from human fecal samples.</title>
        <authorList>
            <person name="Pamer E.G."/>
            <person name="Barat B."/>
            <person name="Waligurski E."/>
            <person name="Medina S."/>
            <person name="Paddock L."/>
            <person name="Mostad J."/>
        </authorList>
    </citation>
    <scope>NUCLEOTIDE SEQUENCE [LARGE SCALE GENOMIC DNA]</scope>
    <source>
        <strain evidence="2 3">DFI.7.95</strain>
    </source>
</reference>
<dbReference type="RefSeq" id="WP_256310136.1">
    <property type="nucleotide sequence ID" value="NZ_JANGAC010000001.1"/>
</dbReference>